<evidence type="ECO:0000313" key="1">
    <source>
        <dbReference type="EMBL" id="KAJ9655521.1"/>
    </source>
</evidence>
<protein>
    <submittedName>
        <fullName evidence="1">Threonine deaminase</fullName>
        <ecNumber evidence="1">4.3.1.19</ecNumber>
    </submittedName>
</protein>
<evidence type="ECO:0000313" key="2">
    <source>
        <dbReference type="Proteomes" id="UP001172386"/>
    </source>
</evidence>
<accession>A0ACC3A535</accession>
<proteinExistence type="predicted"/>
<name>A0ACC3A535_9EURO</name>
<sequence length="569" mass="62413">MDLEPHSNGVQTPTTPKRVSTLALTEYAANPTPNRTPPTERTRIPLYDLPQDFILPNGYPDYLRLILTSRVYDVISESPLSHAINLSNRLECKVLLKREDLLPVFSFKLRGAYNKMAHLTPQQRWKGVIACSAGNHAQGVAYSARHLKIPATIVMPSGTPAIKHKNVSRMGGSVVLHGPDFDSAKEHCHGLEKQHGLTNIPPFDDPYVIAGQGTIGMELLRQASIQNLEVIFCCVGGGGLIAGIGMYVKRIAPHVKIIGVEANDANAMVQSLQLGRRVFLKEVGLFADGAAVKTVGEETFRICQEVVDDVVLVTTDEICAAIKDTFEDTRSILEPAGALSLAGLKKWVGLNPSENPNRELVAVTSGANMNFDRLRFVAERASLGEQKEALLTVTIPERPGSFATLVESVLPAAVTEFSYRYSTTSSGQAHLLMGITLTSAAARTAELESLFTRLSAAGMSAKDVSDDELAKTHIRYLSGGKSSVQNERLYTFEFPERPGALFNFLRTMRPGQNISLFHYRNYGGDVGRILAGIQCPEEKKSELHAFLRDIGYPWTECTENETCKTFLRE</sequence>
<dbReference type="EC" id="4.3.1.19" evidence="1"/>
<reference evidence="1" key="1">
    <citation type="submission" date="2022-10" db="EMBL/GenBank/DDBJ databases">
        <title>Culturing micro-colonial fungi from biological soil crusts in the Mojave desert and describing Neophaeococcomyces mojavensis, and introducing the new genera and species Taxawa tesnikishii.</title>
        <authorList>
            <person name="Kurbessoian T."/>
            <person name="Stajich J.E."/>
        </authorList>
    </citation>
    <scope>NUCLEOTIDE SEQUENCE</scope>
    <source>
        <strain evidence="1">JES_112</strain>
    </source>
</reference>
<dbReference type="EMBL" id="JAPDRQ010000094">
    <property type="protein sequence ID" value="KAJ9655521.1"/>
    <property type="molecule type" value="Genomic_DNA"/>
</dbReference>
<keyword evidence="2" id="KW-1185">Reference proteome</keyword>
<organism evidence="1 2">
    <name type="scientific">Neophaeococcomyces mojaviensis</name>
    <dbReference type="NCBI Taxonomy" id="3383035"/>
    <lineage>
        <taxon>Eukaryota</taxon>
        <taxon>Fungi</taxon>
        <taxon>Dikarya</taxon>
        <taxon>Ascomycota</taxon>
        <taxon>Pezizomycotina</taxon>
        <taxon>Eurotiomycetes</taxon>
        <taxon>Chaetothyriomycetidae</taxon>
        <taxon>Chaetothyriales</taxon>
        <taxon>Chaetothyriales incertae sedis</taxon>
        <taxon>Neophaeococcomyces</taxon>
    </lineage>
</organism>
<comment type="caution">
    <text evidence="1">The sequence shown here is derived from an EMBL/GenBank/DDBJ whole genome shotgun (WGS) entry which is preliminary data.</text>
</comment>
<gene>
    <name evidence="1" type="primary">ILV1</name>
    <name evidence="1" type="ORF">H2198_005612</name>
</gene>
<keyword evidence="1" id="KW-0456">Lyase</keyword>
<dbReference type="Proteomes" id="UP001172386">
    <property type="component" value="Unassembled WGS sequence"/>
</dbReference>